<name>A0ACC5YA18_9TELE</name>
<organism evidence="1 2">
    <name type="scientific">Pangasius djambal</name>
    <dbReference type="NCBI Taxonomy" id="1691987"/>
    <lineage>
        <taxon>Eukaryota</taxon>
        <taxon>Metazoa</taxon>
        <taxon>Chordata</taxon>
        <taxon>Craniata</taxon>
        <taxon>Vertebrata</taxon>
        <taxon>Euteleostomi</taxon>
        <taxon>Actinopterygii</taxon>
        <taxon>Neopterygii</taxon>
        <taxon>Teleostei</taxon>
        <taxon>Ostariophysi</taxon>
        <taxon>Siluriformes</taxon>
        <taxon>Pangasiidae</taxon>
        <taxon>Pangasius</taxon>
    </lineage>
</organism>
<evidence type="ECO:0000313" key="1">
    <source>
        <dbReference type="EMBL" id="MCJ8732450.1"/>
    </source>
</evidence>
<sequence length="544" mass="61286">MRDANLPSLPCMAHSLQLAVAEGVMSQRSIADITASGRRIVGHFKHSLLAYSRLQSIQKQLGQPIKRLQKYVPTRWNSTVYMLQSLLEQKRALCAYGADYDLPSMFTGSQWKLVENMISLLAPFEELTQQISSSTASAADVIPSIRALTRLLEKTAETDHGVKTSKAILLEAVQKRFRDIESERLYSIATILDPRYKDRYFPDALKPQIRGLLSDVLATGLEQQDGEGSMAASGSEPPEKVPRTGSLHAMYAELLDGDREHGGSDISSSVSLQLNLYLSEPVIPQSGQPLVFWQNNKSRFPALAQAARTYLCAPCTSVDSERLFSTAGNIIDEKRNKLSAKNAEMLIFIKKNLPLMLKKQLSKFPLGVFALSFLSPSLFLSTASEPSAVNECRQRKRKESTMMYPKLYLHFFTFLAIITLLALSDVSSQSTLHKILKKREVESEVKAAAAVAVPPSKAKQFLASLRRPKRNLWDRSRPDVQQWIQQFIYMGYDEARLETDLAYWKDFARSTDQGRQHHYDENSPIGPRYANSYRHGANVNYDYY</sequence>
<keyword evidence="2" id="KW-1185">Reference proteome</keyword>
<evidence type="ECO:0000313" key="2">
    <source>
        <dbReference type="Proteomes" id="UP000830395"/>
    </source>
</evidence>
<gene>
    <name evidence="1" type="ORF">PDJAM_G00211390</name>
</gene>
<reference evidence="1" key="1">
    <citation type="submission" date="2020-02" db="EMBL/GenBank/DDBJ databases">
        <title>Genome sequencing of the panga catfish, Pangasius djambal.</title>
        <authorList>
            <person name="Wen M."/>
            <person name="Zahm M."/>
            <person name="Roques C."/>
            <person name="Cabau C."/>
            <person name="Klopp C."/>
            <person name="Donnadieu C."/>
            <person name="Jouanno E."/>
            <person name="Avarre J.-C."/>
            <person name="Campet M."/>
            <person name="Ha T."/>
            <person name="Dugue R."/>
            <person name="Lampietro C."/>
            <person name="Louis A."/>
            <person name="Herpin A."/>
            <person name="Echchiki A."/>
            <person name="Berthelot C."/>
            <person name="Parey E."/>
            <person name="Roest-Crollius H."/>
            <person name="Braasch I."/>
            <person name="Postlethwait J.H."/>
            <person name="Bobe J."/>
            <person name="Montfort J."/>
            <person name="Bouchez O."/>
            <person name="Begum T."/>
            <person name="Schartl M."/>
            <person name="Gustiano R."/>
            <person name="Guiguen Y."/>
        </authorList>
    </citation>
    <scope>NUCLEOTIDE SEQUENCE</scope>
    <source>
        <strain evidence="1">Pdj_M5554</strain>
    </source>
</reference>
<protein>
    <submittedName>
        <fullName evidence="1">Uncharacterized protein</fullName>
    </submittedName>
</protein>
<proteinExistence type="predicted"/>
<dbReference type="EMBL" id="CM040979">
    <property type="protein sequence ID" value="MCJ8732450.1"/>
    <property type="molecule type" value="Genomic_DNA"/>
</dbReference>
<accession>A0ACC5YA18</accession>
<comment type="caution">
    <text evidence="1">The sequence shown here is derived from an EMBL/GenBank/DDBJ whole genome shotgun (WGS) entry which is preliminary data.</text>
</comment>
<dbReference type="Proteomes" id="UP000830395">
    <property type="component" value="Chromosome 5"/>
</dbReference>